<evidence type="ECO:0000313" key="1">
    <source>
        <dbReference type="EMBL" id="KZL93798.1"/>
    </source>
</evidence>
<accession>A0A161X2U7</accession>
<protein>
    <submittedName>
        <fullName evidence="1">Uncharacterized protein</fullName>
    </submittedName>
</protein>
<evidence type="ECO:0000313" key="2">
    <source>
        <dbReference type="Proteomes" id="UP000076603"/>
    </source>
</evidence>
<proteinExistence type="predicted"/>
<sequence length="85" mass="9766">MLIFELFLKLYIEKCVIWNAEKFKENRTSYMSILLRTLQALYGKEAIEGTIVREYGLGNEILNIDFNNGTKHTAIGRRAILAILG</sequence>
<keyword evidence="2" id="KW-1185">Reference proteome</keyword>
<comment type="caution">
    <text evidence="1">The sequence shown here is derived from an EMBL/GenBank/DDBJ whole genome shotgun (WGS) entry which is preliminary data.</text>
</comment>
<gene>
    <name evidence="1" type="ORF">CLMAG_08490</name>
</gene>
<reference evidence="1 2" key="1">
    <citation type="submission" date="2016-04" db="EMBL/GenBank/DDBJ databases">
        <title>Genome sequence of Clostridium magnum DSM 2767.</title>
        <authorList>
            <person name="Poehlein A."/>
            <person name="Uhlig R."/>
            <person name="Fischer R."/>
            <person name="Bahl H."/>
            <person name="Daniel R."/>
        </authorList>
    </citation>
    <scope>NUCLEOTIDE SEQUENCE [LARGE SCALE GENOMIC DNA]</scope>
    <source>
        <strain evidence="1 2">DSM 2767</strain>
    </source>
</reference>
<dbReference type="AlphaFoldDB" id="A0A161X2U7"/>
<name>A0A161X2U7_9CLOT</name>
<dbReference type="PATRIC" id="fig|1121326.3.peg.807"/>
<dbReference type="EMBL" id="LWAE01000001">
    <property type="protein sequence ID" value="KZL93798.1"/>
    <property type="molecule type" value="Genomic_DNA"/>
</dbReference>
<organism evidence="1 2">
    <name type="scientific">Clostridium magnum DSM 2767</name>
    <dbReference type="NCBI Taxonomy" id="1121326"/>
    <lineage>
        <taxon>Bacteria</taxon>
        <taxon>Bacillati</taxon>
        <taxon>Bacillota</taxon>
        <taxon>Clostridia</taxon>
        <taxon>Eubacteriales</taxon>
        <taxon>Clostridiaceae</taxon>
        <taxon>Clostridium</taxon>
    </lineage>
</organism>
<dbReference type="Proteomes" id="UP000076603">
    <property type="component" value="Unassembled WGS sequence"/>
</dbReference>